<reference evidence="1 2" key="1">
    <citation type="submission" date="2020-06" db="EMBL/GenBank/DDBJ databases">
        <authorList>
            <person name="Li R."/>
            <person name="Bekaert M."/>
        </authorList>
    </citation>
    <scope>NUCLEOTIDE SEQUENCE [LARGE SCALE GENOMIC DNA]</scope>
    <source>
        <strain evidence="2">wild</strain>
    </source>
</reference>
<organism evidence="1 2">
    <name type="scientific">Mytilus coruscus</name>
    <name type="common">Sea mussel</name>
    <dbReference type="NCBI Taxonomy" id="42192"/>
    <lineage>
        <taxon>Eukaryota</taxon>
        <taxon>Metazoa</taxon>
        <taxon>Spiralia</taxon>
        <taxon>Lophotrochozoa</taxon>
        <taxon>Mollusca</taxon>
        <taxon>Bivalvia</taxon>
        <taxon>Autobranchia</taxon>
        <taxon>Pteriomorphia</taxon>
        <taxon>Mytilida</taxon>
        <taxon>Mytiloidea</taxon>
        <taxon>Mytilidae</taxon>
        <taxon>Mytilinae</taxon>
        <taxon>Mytilus</taxon>
    </lineage>
</organism>
<dbReference type="Proteomes" id="UP000507470">
    <property type="component" value="Unassembled WGS sequence"/>
</dbReference>
<evidence type="ECO:0000313" key="2">
    <source>
        <dbReference type="Proteomes" id="UP000507470"/>
    </source>
</evidence>
<proteinExistence type="predicted"/>
<accession>A0A6J7ZZ25</accession>
<gene>
    <name evidence="1" type="ORF">MCOR_1212</name>
</gene>
<name>A0A6J7ZZ25_MYTCO</name>
<dbReference type="AlphaFoldDB" id="A0A6J7ZZ25"/>
<dbReference type="EMBL" id="CACVKT020000208">
    <property type="protein sequence ID" value="CAC5357639.1"/>
    <property type="molecule type" value="Genomic_DNA"/>
</dbReference>
<sequence>MAQQNVWEYDSDAFTSLWMLQNICINEKNTDILRIIDVPELKYILQKPCVYIYSRTPVSSEEASLLVSSSHVGRKVPRPEEINPSKAMERPFVVLILLNPSEKQGQCFLSKNDCTLVQQKKKILQHFDNVIYVVKGRCRKVTALQPLSCELQRQIHGDTALNKVFPKIYRFPEDQVDIRTRVGLCIHFSIVDHLQEANDIISNVKHQISQERGLWNGSRAKFTSYVKKKLSGETFNVCTVSLNKSNHKIFEDLSRDIHGEISHKKLLGTILMSNVSADEVCKILEENIDKVLLGKMPVLKECQGKRNSKTTQKHHSNTARYPYASKKTLQPSPESLVASTSAMFSYGHKCTDKCKIVLNKTEKTTVAKEIFTGICKYVTESEDNLSAFCRSLSEELTKRGDSVMLHELKTVSLR</sequence>
<keyword evidence="2" id="KW-1185">Reference proteome</keyword>
<evidence type="ECO:0000313" key="1">
    <source>
        <dbReference type="EMBL" id="CAC5357639.1"/>
    </source>
</evidence>
<protein>
    <submittedName>
        <fullName evidence="1">Uncharacterized protein</fullName>
    </submittedName>
</protein>